<dbReference type="PANTHER" id="PTHR11440">
    <property type="entry name" value="LECITHIN-CHOLESTEROL ACYLTRANSFERASE-RELATED"/>
    <property type="match status" value="1"/>
</dbReference>
<name>A0A5J5EG13_9PEZI</name>
<comment type="caution">
    <text evidence="2">The sequence shown here is derived from an EMBL/GenBank/DDBJ whole genome shotgun (WGS) entry which is preliminary data.</text>
</comment>
<protein>
    <recommendedName>
        <fullName evidence="4">Lecithin:cholesterol acyltransferase-domain-containing protein</fullName>
    </recommendedName>
</protein>
<dbReference type="EMBL" id="VXIS01000358">
    <property type="protein sequence ID" value="KAA8894191.1"/>
    <property type="molecule type" value="Genomic_DNA"/>
</dbReference>
<proteinExistence type="predicted"/>
<reference evidence="2 3" key="1">
    <citation type="submission" date="2019-09" db="EMBL/GenBank/DDBJ databases">
        <title>Draft genome of the ectomycorrhizal ascomycete Sphaerosporella brunnea.</title>
        <authorList>
            <consortium name="DOE Joint Genome Institute"/>
            <person name="Benucci G.M."/>
            <person name="Marozzi G."/>
            <person name="Antonielli L."/>
            <person name="Sanchez S."/>
            <person name="Marco P."/>
            <person name="Wang X."/>
            <person name="Falini L.B."/>
            <person name="Barry K."/>
            <person name="Haridas S."/>
            <person name="Lipzen A."/>
            <person name="Labutti K."/>
            <person name="Grigoriev I.V."/>
            <person name="Murat C."/>
            <person name="Martin F."/>
            <person name="Albertini E."/>
            <person name="Donnini D."/>
            <person name="Bonito G."/>
        </authorList>
    </citation>
    <scope>NUCLEOTIDE SEQUENCE [LARGE SCALE GENOMIC DNA]</scope>
    <source>
        <strain evidence="2 3">Sb_GMNB300</strain>
    </source>
</reference>
<organism evidence="2 3">
    <name type="scientific">Sphaerosporella brunnea</name>
    <dbReference type="NCBI Taxonomy" id="1250544"/>
    <lineage>
        <taxon>Eukaryota</taxon>
        <taxon>Fungi</taxon>
        <taxon>Dikarya</taxon>
        <taxon>Ascomycota</taxon>
        <taxon>Pezizomycotina</taxon>
        <taxon>Pezizomycetes</taxon>
        <taxon>Pezizales</taxon>
        <taxon>Pyronemataceae</taxon>
        <taxon>Sphaerosporella</taxon>
    </lineage>
</organism>
<accession>A0A5J5EG13</accession>
<evidence type="ECO:0008006" key="4">
    <source>
        <dbReference type="Google" id="ProtNLM"/>
    </source>
</evidence>
<dbReference type="FunCoup" id="A0A5J5EG13">
    <property type="interactions" value="34"/>
</dbReference>
<gene>
    <name evidence="2" type="ORF">FN846DRAFT_786825</name>
</gene>
<dbReference type="InParanoid" id="A0A5J5EG13"/>
<evidence type="ECO:0000313" key="3">
    <source>
        <dbReference type="Proteomes" id="UP000326924"/>
    </source>
</evidence>
<evidence type="ECO:0000256" key="1">
    <source>
        <dbReference type="SAM" id="MobiDB-lite"/>
    </source>
</evidence>
<evidence type="ECO:0000313" key="2">
    <source>
        <dbReference type="EMBL" id="KAA8894191.1"/>
    </source>
</evidence>
<feature type="compositionally biased region" description="Polar residues" evidence="1">
    <location>
        <begin position="368"/>
        <end position="382"/>
    </location>
</feature>
<dbReference type="AlphaFoldDB" id="A0A5J5EG13"/>
<dbReference type="OrthoDB" id="10250441at2759"/>
<dbReference type="InterPro" id="IPR029058">
    <property type="entry name" value="AB_hydrolase_fold"/>
</dbReference>
<dbReference type="Proteomes" id="UP000326924">
    <property type="component" value="Unassembled WGS sequence"/>
</dbReference>
<sequence length="506" mass="55809">MTAGSTTSSIGDDSRFLHVHSQTNSRFKAIKDNILAGLPTMPQVTHLHQHLANLNPFMDSGEHSPPPIIPRSPALEALDTVTGDVVVLGGYRGSILRDSATGRRVWIPLKVGFNLRKVDLEVGLDHEDEERSEEKIQPDGMLKSISAVDISRRLFRRLRNNAGEYDRRVHDWGYDWRLSPALTVKKLIKFLEDLPCNKKWEGEDPAVRRKGKGALVIAHSLGGLIVRNAINHRPELFSGVIFAGTPMNCINILGPLKNGDSVLFNSKVFTAQVNFTLRSSYALLPDNGECFVDKNTGEPIPMDFFNVDIWREYGLSPCVSDLPQPSLPYATPLSRLTNASSMLQNLNPLSDSSSKTKDTVENAASVEPQMNSNASSDSPATSTIPKAAALEYLTRTLAETREFRRDLDFREERADLYPPMAVLYAKTTPTVKAARVDGKEGIKRQDVYDDLLFGAGDGVCLARAAMLPEGYKCAKKVAVDRGHISLLGDLEGVGRCVQELVKSRGW</sequence>
<dbReference type="Gene3D" id="3.40.50.1820">
    <property type="entry name" value="alpha/beta hydrolase"/>
    <property type="match status" value="1"/>
</dbReference>
<dbReference type="SUPFAM" id="SSF53474">
    <property type="entry name" value="alpha/beta-Hydrolases"/>
    <property type="match status" value="1"/>
</dbReference>
<keyword evidence="3" id="KW-1185">Reference proteome</keyword>
<feature type="region of interest" description="Disordered" evidence="1">
    <location>
        <begin position="344"/>
        <end position="382"/>
    </location>
</feature>
<feature type="compositionally biased region" description="Polar residues" evidence="1">
    <location>
        <begin position="344"/>
        <end position="353"/>
    </location>
</feature>